<sequence>MKNALYIHIIWAVVAGIAFVVGAKNFTGAASTDSEDADSRVGARYSERYQRAGHGAPGARATSRNHSAAGAGRQAGKTKLSDAGIRSLGQLLKTSNDPIERQIAFAKLLESMTAENAMFLREQIAHLPDDSDEWREFNYAWGALAGESAVTFGETSEKRDHAALLSGWASADPQAVAQWFDQLPDDRKNSNRLKWAAVYGMSHNDPILATNFILDQSGTNDRDAAKMINVVAASFLRSSSTEDVARWSENLPEGRVRDAAVSRVAREFADEDPAKAVAWLTTLPQSDGQNQGMDSVFSRWARQDAEAAASQLNEMAESPMRDSAVKGFSDRLVRQDPAAAIQWASTISDTTRRTKALVDYGRRFMRNDPDSAASWLADSGLDEASQKRIQSARKRQ</sequence>
<proteinExistence type="predicted"/>
<feature type="region of interest" description="Disordered" evidence="1">
    <location>
        <begin position="367"/>
        <end position="396"/>
    </location>
</feature>
<organism evidence="2 3">
    <name type="scientific">Oceaniferula flava</name>
    <dbReference type="NCBI Taxonomy" id="2800421"/>
    <lineage>
        <taxon>Bacteria</taxon>
        <taxon>Pseudomonadati</taxon>
        <taxon>Verrucomicrobiota</taxon>
        <taxon>Verrucomicrobiia</taxon>
        <taxon>Verrucomicrobiales</taxon>
        <taxon>Verrucomicrobiaceae</taxon>
        <taxon>Oceaniferula</taxon>
    </lineage>
</organism>
<dbReference type="Proteomes" id="UP000634206">
    <property type="component" value="Unassembled WGS sequence"/>
</dbReference>
<dbReference type="EMBL" id="JAENIG010000007">
    <property type="protein sequence ID" value="MBK1855524.1"/>
    <property type="molecule type" value="Genomic_DNA"/>
</dbReference>
<name>A0AAE2VE91_9BACT</name>
<gene>
    <name evidence="2" type="ORF">JIN83_11180</name>
</gene>
<dbReference type="AlphaFoldDB" id="A0AAE2VE91"/>
<evidence type="ECO:0000313" key="2">
    <source>
        <dbReference type="EMBL" id="MBK1855524.1"/>
    </source>
</evidence>
<reference evidence="2" key="1">
    <citation type="submission" date="2021-01" db="EMBL/GenBank/DDBJ databases">
        <title>Modified the classification status of verrucomicrobia.</title>
        <authorList>
            <person name="Feng X."/>
        </authorList>
    </citation>
    <scope>NUCLEOTIDE SEQUENCE</scope>
    <source>
        <strain evidence="2">5K15</strain>
    </source>
</reference>
<feature type="region of interest" description="Disordered" evidence="1">
    <location>
        <begin position="50"/>
        <end position="80"/>
    </location>
</feature>
<accession>A0AAE2VE91</accession>
<dbReference type="RefSeq" id="WP_309490136.1">
    <property type="nucleotide sequence ID" value="NZ_JAENIG010000007.1"/>
</dbReference>
<keyword evidence="3" id="KW-1185">Reference proteome</keyword>
<evidence type="ECO:0000313" key="3">
    <source>
        <dbReference type="Proteomes" id="UP000634206"/>
    </source>
</evidence>
<protein>
    <submittedName>
        <fullName evidence="2">Uncharacterized protein</fullName>
    </submittedName>
</protein>
<evidence type="ECO:0000256" key="1">
    <source>
        <dbReference type="SAM" id="MobiDB-lite"/>
    </source>
</evidence>
<comment type="caution">
    <text evidence="2">The sequence shown here is derived from an EMBL/GenBank/DDBJ whole genome shotgun (WGS) entry which is preliminary data.</text>
</comment>